<dbReference type="Proteomes" id="UP000015354">
    <property type="component" value="Unassembled WGS sequence"/>
</dbReference>
<name>S9UV06_9TRYP</name>
<evidence type="ECO:0008006" key="4">
    <source>
        <dbReference type="Google" id="ProtNLM"/>
    </source>
</evidence>
<proteinExistence type="predicted"/>
<comment type="caution">
    <text evidence="2">The sequence shown here is derived from an EMBL/GenBank/DDBJ whole genome shotgun (WGS) entry which is preliminary data.</text>
</comment>
<dbReference type="EMBL" id="ATMH01009971">
    <property type="protein sequence ID" value="EPY18361.1"/>
    <property type="molecule type" value="Genomic_DNA"/>
</dbReference>
<protein>
    <recommendedName>
        <fullName evidence="4">Proteophosphoglycan ppg4</fullName>
    </recommendedName>
</protein>
<feature type="compositionally biased region" description="Polar residues" evidence="1">
    <location>
        <begin position="155"/>
        <end position="170"/>
    </location>
</feature>
<evidence type="ECO:0000313" key="2">
    <source>
        <dbReference type="EMBL" id="EPY18361.1"/>
    </source>
</evidence>
<feature type="region of interest" description="Disordered" evidence="1">
    <location>
        <begin position="411"/>
        <end position="430"/>
    </location>
</feature>
<sequence length="585" mass="61137">MKDALRLPAGTPTPNKADALRQERLSLARTGGAVPTPPCRPKGSAPPMSGGRDRLSCPITSQRRGTYSYADVRASETCIFDGSVNYSLGGDSSDVLAAPTTSWFARGSADSTGGCETTTSPHCGAARVSLSDASVPLSSSTDSAMGKTVAYTPTEQGSFATRSTLPASSSIDDRRGWSDAMQDSGAGAPVWDRPAMQQGPSVSELAQRPGSSSTLSLFSHGGDASLLRYRLSREASASMSMLHETPSVTLCNAGRTMSTSEITTVPHLEEGVSGTGFLPSLQDVGADRWTVGDATVDGHSAEHRVGEGGRRHEMRDRPGTEWSSFLSFDTTGERYTPVLFSGVVSSVAEDTSRVHAADAAGLHPIAQSRTGLDTSGPIRCTSATFMLSGTAPPAATEGLTRDPDVEVVDGRSAASSAAWGEAQSDGGGAEGPVSVVDGLRSVESFLRHFCSMRVDPAPHPPAATSAPACQRPAGSEGERRYPLPLVADTTDTSADLPKVTESLQLRYLFPQPELAGPRLPELPKVDPRLSFGGDCIASAPWVSSPQDVNLDGDDNVIMMAPPRRRRRSTARPSDAVGSGLDTSSL</sequence>
<feature type="region of interest" description="Disordered" evidence="1">
    <location>
        <begin position="155"/>
        <end position="217"/>
    </location>
</feature>
<feature type="region of interest" description="Disordered" evidence="1">
    <location>
        <begin position="551"/>
        <end position="585"/>
    </location>
</feature>
<feature type="region of interest" description="Disordered" evidence="1">
    <location>
        <begin position="29"/>
        <end position="57"/>
    </location>
</feature>
<gene>
    <name evidence="2" type="ORF">STCU_10014</name>
</gene>
<accession>S9UV06</accession>
<dbReference type="AlphaFoldDB" id="S9UV06"/>
<keyword evidence="3" id="KW-1185">Reference proteome</keyword>
<reference evidence="2 3" key="1">
    <citation type="journal article" date="2013" name="PLoS ONE">
        <title>Predicting the Proteins of Angomonas deanei, Strigomonas culicis and Their Respective Endosymbionts Reveals New Aspects of the Trypanosomatidae Family.</title>
        <authorList>
            <person name="Motta M.C."/>
            <person name="Martins A.C."/>
            <person name="de Souza S.S."/>
            <person name="Catta-Preta C.M."/>
            <person name="Silva R."/>
            <person name="Klein C.C."/>
            <person name="de Almeida L.G."/>
            <person name="de Lima Cunha O."/>
            <person name="Ciapina L.P."/>
            <person name="Brocchi M."/>
            <person name="Colabardini A.C."/>
            <person name="de Araujo Lima B."/>
            <person name="Machado C.R."/>
            <person name="de Almeida Soares C.M."/>
            <person name="Probst C.M."/>
            <person name="de Menezes C.B."/>
            <person name="Thompson C.E."/>
            <person name="Bartholomeu D.C."/>
            <person name="Gradia D.F."/>
            <person name="Pavoni D.P."/>
            <person name="Grisard E.C."/>
            <person name="Fantinatti-Garboggini F."/>
            <person name="Marchini F.K."/>
            <person name="Rodrigues-Luiz G.F."/>
            <person name="Wagner G."/>
            <person name="Goldman G.H."/>
            <person name="Fietto J.L."/>
            <person name="Elias M.C."/>
            <person name="Goldman M.H."/>
            <person name="Sagot M.F."/>
            <person name="Pereira M."/>
            <person name="Stoco P.H."/>
            <person name="de Mendonca-Neto R.P."/>
            <person name="Teixeira S.M."/>
            <person name="Maciel T.E."/>
            <person name="de Oliveira Mendes T.A."/>
            <person name="Urmenyi T.P."/>
            <person name="de Souza W."/>
            <person name="Schenkman S."/>
            <person name="de Vasconcelos A.T."/>
        </authorList>
    </citation>
    <scope>NUCLEOTIDE SEQUENCE [LARGE SCALE GENOMIC DNA]</scope>
</reference>
<feature type="region of interest" description="Disordered" evidence="1">
    <location>
        <begin position="459"/>
        <end position="479"/>
    </location>
</feature>
<organism evidence="2 3">
    <name type="scientific">Strigomonas culicis</name>
    <dbReference type="NCBI Taxonomy" id="28005"/>
    <lineage>
        <taxon>Eukaryota</taxon>
        <taxon>Discoba</taxon>
        <taxon>Euglenozoa</taxon>
        <taxon>Kinetoplastea</taxon>
        <taxon>Metakinetoplastina</taxon>
        <taxon>Trypanosomatida</taxon>
        <taxon>Trypanosomatidae</taxon>
        <taxon>Strigomonadinae</taxon>
        <taxon>Strigomonas</taxon>
    </lineage>
</organism>
<evidence type="ECO:0000313" key="3">
    <source>
        <dbReference type="Proteomes" id="UP000015354"/>
    </source>
</evidence>
<evidence type="ECO:0000256" key="1">
    <source>
        <dbReference type="SAM" id="MobiDB-lite"/>
    </source>
</evidence>